<sequence length="1380" mass="152858">MSLHQGQDGSTGGLNEMSSIGRLLEDDDSFDKAIKGLADRNDGIGTRSGRHQVESGSTAMMGGGARQSGSNGGDHAWYAPVQNPTLVKTPQQRMSSEGIQNYNEQEKSFVRECVALSDIDPRDNVFINQFDVDRAVRALDYYEIPARSISAYNGHERKKPPDTHELVNKSRRGIWNNAYLSYDNRETSVLRSAGFIHQVRDSHFEDVSEWVAQVDYEEADHLLIVFPKHTFNWFMQEARHDVAKGVNQEVCEFHVNRMKVACDRSDDKVDIALASAPTPQLPRRAATMDHTGRSMLPGAASPTPAPRTASVPMLPPGWDYGNTWQAPSAFAASATLSRTPPQQTSPAFVPQYALLRSPLGPGRLPSGSPGDTTMAGAFPHTPPCLVETPRREGSAPQSSSRGQMLPVGPQPIYRAQSVQPGHATPGPHTSRHGYGLYSSPMSDVTPQPHLNTPTPPHQQPWRSAGANSSPMVGFWNQQGSSPVGQSTGTKSMDVSYVTPPPQGPSPHHPSPGHLSPQWMPQNPVGPGSAQTPWGLAGGSASPGHGYVGISGGFAPESNGLFGGNHGSYHQNKKDTATEHQELLERIRQACQTDPAFQVFMANGVTGGAPGTQQQPPVGAPQPQPPQGLPGGQGAMPQALGLDPATMQFLAAINMNAEQLMLEANRQQELRMQTFLTTLDRNRQASPARRPKDDILVTYRLKAEEVGFFEPKDAHDQTATQIFLNVIEDALLRHEPQDLLPLLRVCTTKKSSIAYDWYHALDEAERKRMTTSVEVWKKALRTDRTPAQYVNTKLRLLRNAGWDDDDRLLHYVHKGFEDVVFRSLLPYYENGGNDIQSYKNRVFQLQDDFKARYLKKQRSTKKRFSKYDDAYDRKSSKDRDSKDCDSKSSSRDIPYCKKWPQCAGKHFHKDCLIIQAEESADRGKDKEKDKNKAGRKDYKDYKDTKPSEKSTRSGRAYYGHDSESSHSSDSDDSFEYCNMATMVSDAEYERMQAGLNAYFVPSAASVKLPPVPLNSVSPVETISVRDPVFHYYAVCHRPFSSNNSLHNHIRQSKHFKKKPKVGLVLDDVRVYRSEFLDNHWYPDSLDHLTAFNYMSVATQFKPGKTDEMCLTSILDTGYGNSGVARKIIEHIQESYTGNTVELIDLPRARIITGLGGAQTTISQVALFDLYFHTIDGAYAHMRRPLGVFEDLPYSILLGNDVLATEGFLLDPTKKLVDVRSCHDPGGEPARLSVEINRRRVVRGKPVRAFKSIIVPAWSSVILGINQLHLPLEDPADDTYRFVPGSDTLKLHGVKKLPVDSGSPHGLVTYDQSCLVYTNFGDKNVKISRVQVLGTVHSVRDVAYHAWIVRSDPAPSRDVTAYQAESGPPPCQTYRTRACVGG</sequence>
<feature type="compositionally biased region" description="Polar residues" evidence="2">
    <location>
        <begin position="465"/>
        <end position="492"/>
    </location>
</feature>
<dbReference type="Proteomes" id="UP000275078">
    <property type="component" value="Unassembled WGS sequence"/>
</dbReference>
<evidence type="ECO:0000259" key="3">
    <source>
        <dbReference type="PROSITE" id="PS50157"/>
    </source>
</evidence>
<feature type="compositionally biased region" description="Low complexity" evidence="2">
    <location>
        <begin position="360"/>
        <end position="370"/>
    </location>
</feature>
<evidence type="ECO:0000313" key="5">
    <source>
        <dbReference type="Proteomes" id="UP000275078"/>
    </source>
</evidence>
<accession>A0A3N4I2P6</accession>
<dbReference type="InterPro" id="IPR013087">
    <property type="entry name" value="Znf_C2H2_type"/>
</dbReference>
<feature type="region of interest" description="Disordered" evidence="2">
    <location>
        <begin position="360"/>
        <end position="538"/>
    </location>
</feature>
<keyword evidence="1" id="KW-0862">Zinc</keyword>
<keyword evidence="5" id="KW-1185">Reference proteome</keyword>
<evidence type="ECO:0000313" key="4">
    <source>
        <dbReference type="EMBL" id="RPA80372.1"/>
    </source>
</evidence>
<dbReference type="GO" id="GO:0008270">
    <property type="term" value="F:zinc ion binding"/>
    <property type="evidence" value="ECO:0007669"/>
    <property type="project" value="UniProtKB-KW"/>
</dbReference>
<feature type="compositionally biased region" description="Pro residues" evidence="2">
    <location>
        <begin position="617"/>
        <end position="627"/>
    </location>
</feature>
<keyword evidence="1" id="KW-0479">Metal-binding</keyword>
<feature type="compositionally biased region" description="Gly residues" evidence="2">
    <location>
        <begin position="61"/>
        <end position="72"/>
    </location>
</feature>
<feature type="compositionally biased region" description="Polar residues" evidence="2">
    <location>
        <begin position="439"/>
        <end position="452"/>
    </location>
</feature>
<evidence type="ECO:0000256" key="2">
    <source>
        <dbReference type="SAM" id="MobiDB-lite"/>
    </source>
</evidence>
<feature type="region of interest" description="Disordered" evidence="2">
    <location>
        <begin position="39"/>
        <end position="74"/>
    </location>
</feature>
<feature type="compositionally biased region" description="Basic and acidic residues" evidence="2">
    <location>
        <begin position="918"/>
        <end position="950"/>
    </location>
</feature>
<evidence type="ECO:0000256" key="1">
    <source>
        <dbReference type="PROSITE-ProRule" id="PRU00042"/>
    </source>
</evidence>
<dbReference type="EMBL" id="ML119689">
    <property type="protein sequence ID" value="RPA80372.1"/>
    <property type="molecule type" value="Genomic_DNA"/>
</dbReference>
<gene>
    <name evidence="4" type="ORF">BJ508DRAFT_327484</name>
</gene>
<feature type="region of interest" description="Disordered" evidence="2">
    <location>
        <begin position="918"/>
        <end position="971"/>
    </location>
</feature>
<feature type="compositionally biased region" description="Basic and acidic residues" evidence="2">
    <location>
        <begin position="864"/>
        <end position="889"/>
    </location>
</feature>
<organism evidence="4 5">
    <name type="scientific">Ascobolus immersus RN42</name>
    <dbReference type="NCBI Taxonomy" id="1160509"/>
    <lineage>
        <taxon>Eukaryota</taxon>
        <taxon>Fungi</taxon>
        <taxon>Dikarya</taxon>
        <taxon>Ascomycota</taxon>
        <taxon>Pezizomycotina</taxon>
        <taxon>Pezizomycetes</taxon>
        <taxon>Pezizales</taxon>
        <taxon>Ascobolaceae</taxon>
        <taxon>Ascobolus</taxon>
    </lineage>
</organism>
<feature type="region of interest" description="Disordered" evidence="2">
    <location>
        <begin position="864"/>
        <end position="891"/>
    </location>
</feature>
<feature type="compositionally biased region" description="Pro residues" evidence="2">
    <location>
        <begin position="498"/>
        <end position="509"/>
    </location>
</feature>
<keyword evidence="1" id="KW-0863">Zinc-finger</keyword>
<reference evidence="4 5" key="1">
    <citation type="journal article" date="2018" name="Nat. Ecol. Evol.">
        <title>Pezizomycetes genomes reveal the molecular basis of ectomycorrhizal truffle lifestyle.</title>
        <authorList>
            <person name="Murat C."/>
            <person name="Payen T."/>
            <person name="Noel B."/>
            <person name="Kuo A."/>
            <person name="Morin E."/>
            <person name="Chen J."/>
            <person name="Kohler A."/>
            <person name="Krizsan K."/>
            <person name="Balestrini R."/>
            <person name="Da Silva C."/>
            <person name="Montanini B."/>
            <person name="Hainaut M."/>
            <person name="Levati E."/>
            <person name="Barry K.W."/>
            <person name="Belfiori B."/>
            <person name="Cichocki N."/>
            <person name="Clum A."/>
            <person name="Dockter R.B."/>
            <person name="Fauchery L."/>
            <person name="Guy J."/>
            <person name="Iotti M."/>
            <person name="Le Tacon F."/>
            <person name="Lindquist E.A."/>
            <person name="Lipzen A."/>
            <person name="Malagnac F."/>
            <person name="Mello A."/>
            <person name="Molinier V."/>
            <person name="Miyauchi S."/>
            <person name="Poulain J."/>
            <person name="Riccioni C."/>
            <person name="Rubini A."/>
            <person name="Sitrit Y."/>
            <person name="Splivallo R."/>
            <person name="Traeger S."/>
            <person name="Wang M."/>
            <person name="Zifcakova L."/>
            <person name="Wipf D."/>
            <person name="Zambonelli A."/>
            <person name="Paolocci F."/>
            <person name="Nowrousian M."/>
            <person name="Ottonello S."/>
            <person name="Baldrian P."/>
            <person name="Spatafora J.W."/>
            <person name="Henrissat B."/>
            <person name="Nagy L.G."/>
            <person name="Aury J.M."/>
            <person name="Wincker P."/>
            <person name="Grigoriev I.V."/>
            <person name="Bonfante P."/>
            <person name="Martin F.M."/>
        </authorList>
    </citation>
    <scope>NUCLEOTIDE SEQUENCE [LARGE SCALE GENOMIC DNA]</scope>
    <source>
        <strain evidence="4 5">RN42</strain>
    </source>
</reference>
<feature type="domain" description="C2H2-type" evidence="3">
    <location>
        <begin position="1028"/>
        <end position="1058"/>
    </location>
</feature>
<protein>
    <recommendedName>
        <fullName evidence="3">C2H2-type domain-containing protein</fullName>
    </recommendedName>
</protein>
<dbReference type="PROSITE" id="PS50157">
    <property type="entry name" value="ZINC_FINGER_C2H2_2"/>
    <property type="match status" value="1"/>
</dbReference>
<proteinExistence type="predicted"/>
<feature type="compositionally biased region" description="Basic and acidic residues" evidence="2">
    <location>
        <begin position="957"/>
        <end position="968"/>
    </location>
</feature>
<feature type="region of interest" description="Disordered" evidence="2">
    <location>
        <begin position="602"/>
        <end position="635"/>
    </location>
</feature>
<name>A0A3N4I2P6_ASCIM</name>
<dbReference type="STRING" id="1160509.A0A3N4I2P6"/>